<keyword evidence="2" id="KW-0472">Membrane</keyword>
<feature type="region of interest" description="Disordered" evidence="1">
    <location>
        <begin position="216"/>
        <end position="254"/>
    </location>
</feature>
<evidence type="ECO:0000313" key="4">
    <source>
        <dbReference type="Proteomes" id="UP000694844"/>
    </source>
</evidence>
<dbReference type="Proteomes" id="UP000694844">
    <property type="component" value="Chromosome 3"/>
</dbReference>
<feature type="chain" id="PRO_5034295391" evidence="3">
    <location>
        <begin position="20"/>
        <end position="395"/>
    </location>
</feature>
<proteinExistence type="predicted"/>
<evidence type="ECO:0000256" key="2">
    <source>
        <dbReference type="SAM" id="Phobius"/>
    </source>
</evidence>
<reference evidence="5" key="1">
    <citation type="submission" date="2025-08" db="UniProtKB">
        <authorList>
            <consortium name="RefSeq"/>
        </authorList>
    </citation>
    <scope>IDENTIFICATION</scope>
    <source>
        <tissue evidence="5">Whole sample</tissue>
    </source>
</reference>
<evidence type="ECO:0000256" key="3">
    <source>
        <dbReference type="SAM" id="SignalP"/>
    </source>
</evidence>
<evidence type="ECO:0000256" key="1">
    <source>
        <dbReference type="SAM" id="MobiDB-lite"/>
    </source>
</evidence>
<dbReference type="RefSeq" id="XP_022320163.1">
    <property type="nucleotide sequence ID" value="XM_022464455.1"/>
</dbReference>
<keyword evidence="3" id="KW-0732">Signal</keyword>
<accession>A0A8B8CWI6</accession>
<keyword evidence="4" id="KW-1185">Reference proteome</keyword>
<evidence type="ECO:0000313" key="5">
    <source>
        <dbReference type="RefSeq" id="XP_022320163.1"/>
    </source>
</evidence>
<feature type="transmembrane region" description="Helical" evidence="2">
    <location>
        <begin position="156"/>
        <end position="177"/>
    </location>
</feature>
<protein>
    <submittedName>
        <fullName evidence="5">Uncharacterized protein LOC111122631 isoform X1</fullName>
    </submittedName>
</protein>
<organism evidence="4 5">
    <name type="scientific">Crassostrea virginica</name>
    <name type="common">Eastern oyster</name>
    <dbReference type="NCBI Taxonomy" id="6565"/>
    <lineage>
        <taxon>Eukaryota</taxon>
        <taxon>Metazoa</taxon>
        <taxon>Spiralia</taxon>
        <taxon>Lophotrochozoa</taxon>
        <taxon>Mollusca</taxon>
        <taxon>Bivalvia</taxon>
        <taxon>Autobranchia</taxon>
        <taxon>Pteriomorphia</taxon>
        <taxon>Ostreida</taxon>
        <taxon>Ostreoidea</taxon>
        <taxon>Ostreidae</taxon>
        <taxon>Crassostrea</taxon>
    </lineage>
</organism>
<dbReference type="KEGG" id="cvn:111122631"/>
<feature type="compositionally biased region" description="Basic and acidic residues" evidence="1">
    <location>
        <begin position="235"/>
        <end position="254"/>
    </location>
</feature>
<keyword evidence="2" id="KW-0812">Transmembrane</keyword>
<sequence length="395" mass="44770">MMNSLSILLFASFPLACFGWNSCPQSVPTISVVSRCPANAKEWMSAAENKNCDALKKHQNCSEDGSFVYHCVLNTEATQLIEVCSPPWYMAGYCARFSISEKRLINDPRMDCTKYMLPCPRRFLSNESYKYQTCYAGIDKTTTLHCDKKEATITTLITLLAVFGAVIISLMICLFLWKKIYPKAKPTTGNEDPHMKESQKTDGEVIPDSLGKAKTSFGLDNEDPLQQPFLNKNGVRSEDEAQKPGTSEEHRPPVKDIGSLRKILSKYLEIPCLWIVDKDTGIFYNDETEIEFSKQKYSFLIGNENRALKTKSIDRTGCSHMTDLDELFGLMKNKLPNNPKEKIVCSRCELRLDIEESLQMCDLSKDEDTFFGVVRTKNKLTKDMCDFDLSNTDSD</sequence>
<keyword evidence="2" id="KW-1133">Transmembrane helix</keyword>
<name>A0A8B8CWI6_CRAVI</name>
<gene>
    <name evidence="5" type="primary">LOC111122631</name>
</gene>
<dbReference type="GeneID" id="111122631"/>
<feature type="signal peptide" evidence="3">
    <location>
        <begin position="1"/>
        <end position="19"/>
    </location>
</feature>
<dbReference type="AlphaFoldDB" id="A0A8B8CWI6"/>